<evidence type="ECO:0000313" key="3">
    <source>
        <dbReference type="EMBL" id="KXZ40893.1"/>
    </source>
</evidence>
<proteinExistence type="predicted"/>
<dbReference type="Proteomes" id="UP000075714">
    <property type="component" value="Unassembled WGS sequence"/>
</dbReference>
<feature type="domain" description="Peptidase M11 gametolysin" evidence="2">
    <location>
        <begin position="2"/>
        <end position="110"/>
    </location>
</feature>
<name>A0A150FTE0_GONPE</name>
<dbReference type="EMBL" id="LSYV01001474">
    <property type="protein sequence ID" value="KXZ40893.1"/>
    <property type="molecule type" value="Genomic_DNA"/>
</dbReference>
<dbReference type="AlphaFoldDB" id="A0A150FTE0"/>
<organism evidence="3 4">
    <name type="scientific">Gonium pectorale</name>
    <name type="common">Green alga</name>
    <dbReference type="NCBI Taxonomy" id="33097"/>
    <lineage>
        <taxon>Eukaryota</taxon>
        <taxon>Viridiplantae</taxon>
        <taxon>Chlorophyta</taxon>
        <taxon>core chlorophytes</taxon>
        <taxon>Chlorophyceae</taxon>
        <taxon>CS clade</taxon>
        <taxon>Chlamydomonadales</taxon>
        <taxon>Volvocaceae</taxon>
        <taxon>Gonium</taxon>
    </lineage>
</organism>
<gene>
    <name evidence="3" type="ORF">GPECTOR_1481g664</name>
</gene>
<dbReference type="STRING" id="33097.A0A150FTE0"/>
<accession>A0A150FTE0</accession>
<protein>
    <recommendedName>
        <fullName evidence="2">Peptidase M11 gametolysin domain-containing protein</fullName>
    </recommendedName>
</protein>
<sequence length="117" mass="12482">MGLEHSARYNDPPRNVYTDPLDPMSSVVGLAIDNDESTGPVCMSAPQAYTAGWATPIAALTLADLAPGVPRSFAVPPMASNKPNMVRIVVDGQPGVPGAERALYISYRQVERARTSR</sequence>
<reference evidence="4" key="1">
    <citation type="journal article" date="2016" name="Nat. Commun.">
        <title>The Gonium pectorale genome demonstrates co-option of cell cycle regulation during the evolution of multicellularity.</title>
        <authorList>
            <person name="Hanschen E.R."/>
            <person name="Marriage T.N."/>
            <person name="Ferris P.J."/>
            <person name="Hamaji T."/>
            <person name="Toyoda A."/>
            <person name="Fujiyama A."/>
            <person name="Neme R."/>
            <person name="Noguchi H."/>
            <person name="Minakuchi Y."/>
            <person name="Suzuki M."/>
            <person name="Kawai-Toyooka H."/>
            <person name="Smith D.R."/>
            <person name="Sparks H."/>
            <person name="Anderson J."/>
            <person name="Bakaric R."/>
            <person name="Luria V."/>
            <person name="Karger A."/>
            <person name="Kirschner M.W."/>
            <person name="Durand P.M."/>
            <person name="Michod R.E."/>
            <person name="Nozaki H."/>
            <person name="Olson B.J."/>
        </authorList>
    </citation>
    <scope>NUCLEOTIDE SEQUENCE [LARGE SCALE GENOMIC DNA]</scope>
    <source>
        <strain evidence="4">NIES-2863</strain>
    </source>
</reference>
<evidence type="ECO:0000313" key="4">
    <source>
        <dbReference type="Proteomes" id="UP000075714"/>
    </source>
</evidence>
<evidence type="ECO:0000256" key="1">
    <source>
        <dbReference type="SAM" id="MobiDB-lite"/>
    </source>
</evidence>
<feature type="region of interest" description="Disordered" evidence="1">
    <location>
        <begin position="1"/>
        <end position="21"/>
    </location>
</feature>
<comment type="caution">
    <text evidence="3">The sequence shown here is derived from an EMBL/GenBank/DDBJ whole genome shotgun (WGS) entry which is preliminary data.</text>
</comment>
<dbReference type="OrthoDB" id="561380at2759"/>
<evidence type="ECO:0000259" key="2">
    <source>
        <dbReference type="Pfam" id="PF05548"/>
    </source>
</evidence>
<dbReference type="Pfam" id="PF05548">
    <property type="entry name" value="Peptidase_M11"/>
    <property type="match status" value="1"/>
</dbReference>
<dbReference type="InterPro" id="IPR008752">
    <property type="entry name" value="Peptidase_M11"/>
</dbReference>
<keyword evidence="4" id="KW-1185">Reference proteome</keyword>